<dbReference type="FunFam" id="1.10.8.350:FF:000001">
    <property type="entry name" value="Lytic murein transglycosylase B"/>
    <property type="match status" value="1"/>
</dbReference>
<proteinExistence type="predicted"/>
<dbReference type="PROSITE" id="PS51257">
    <property type="entry name" value="PROKAR_LIPOPROTEIN"/>
    <property type="match status" value="1"/>
</dbReference>
<reference evidence="3 4" key="1">
    <citation type="submission" date="2011-01" db="EMBL/GenBank/DDBJ databases">
        <title>Complete sequence of Shewanella putrefaciens 200.</title>
        <authorList>
            <consortium name="US DOE Joint Genome Institute"/>
            <person name="Lucas S."/>
            <person name="Copeland A."/>
            <person name="Lapidus A."/>
            <person name="Cheng J.-F."/>
            <person name="Bruce D."/>
            <person name="Goodwin L."/>
            <person name="Pitluck S."/>
            <person name="Munk A.C."/>
            <person name="Detter J.C."/>
            <person name="Han C."/>
            <person name="Tapia R."/>
            <person name="Land M."/>
            <person name="Hauser L."/>
            <person name="Chang Y.-J."/>
            <person name="Jeffries C."/>
            <person name="Kyrpides N."/>
            <person name="Ivanova N."/>
            <person name="Mikhailova N."/>
            <person name="Kolker E."/>
            <person name="Lawrence C."/>
            <person name="McCue L.A."/>
            <person name="DiChristina T."/>
            <person name="Nealson K."/>
            <person name="Fredrickson J.K."/>
            <person name="Woyke T."/>
        </authorList>
    </citation>
    <scope>NUCLEOTIDE SEQUENCE [LARGE SCALE GENOMIC DNA]</scope>
    <source>
        <strain evidence="3 4">200</strain>
    </source>
</reference>
<dbReference type="InterPro" id="IPR002477">
    <property type="entry name" value="Peptidoglycan-bd-like"/>
</dbReference>
<organism evidence="3 4">
    <name type="scientific">Shewanella putrefaciens (strain 200)</name>
    <dbReference type="NCBI Taxonomy" id="399804"/>
    <lineage>
        <taxon>Bacteria</taxon>
        <taxon>Pseudomonadati</taxon>
        <taxon>Pseudomonadota</taxon>
        <taxon>Gammaproteobacteria</taxon>
        <taxon>Alteromonadales</taxon>
        <taxon>Shewanellaceae</taxon>
        <taxon>Shewanella</taxon>
    </lineage>
</organism>
<dbReference type="Gene3D" id="1.10.530.10">
    <property type="match status" value="1"/>
</dbReference>
<dbReference type="InterPro" id="IPR036365">
    <property type="entry name" value="PGBD-like_sf"/>
</dbReference>
<evidence type="ECO:0000313" key="4">
    <source>
        <dbReference type="Proteomes" id="UP000008209"/>
    </source>
</evidence>
<dbReference type="Pfam" id="PF01471">
    <property type="entry name" value="PG_binding_1"/>
    <property type="match status" value="1"/>
</dbReference>
<dbReference type="PANTHER" id="PTHR30163:SF8">
    <property type="entry name" value="LYTIC MUREIN TRANSGLYCOSYLASE"/>
    <property type="match status" value="1"/>
</dbReference>
<sequence>MIVVKSNIGVVDLIKMKGLTYLAASFAACVSVSACSSAPTSSVSSNNAIADPNAALATVDINATVQLNADAFASCLTTLQARARSEGLSEETINNTVAHLQFVPRVIELDQQQPEFSQTFANYFTKRATDWRVNEGRRLLQKHRALLDKLSLQYGVPPQYILSFWGLETNYGSYKGKMAVLDSLATLACEPRRSSYFTTELMQALKLKEKYQFDKNTMVGSWAGAMGHTQFMPSAYAKYAIDGDGDGKVDLWNSTADALTSAANFLQNLGWQRNERWGREVLLPKNFSYSHLGAKQTLPLAEWAAQSVTLTNGQPLPQADILAALYLPAGHTGPAFLGYENFNVIMRWNRSEFYAITVGHLADRINGGEPLKVAPPEQPRLSREQVKQLQEKLNEAGFEVGKPDGVLGRNSMAGIQAFQRSKKMIADGFPSPEVFAALGLTL</sequence>
<name>E6XPN4_SHEP2</name>
<accession>E6XPN4</accession>
<dbReference type="Proteomes" id="UP000008209">
    <property type="component" value="Chromosome"/>
</dbReference>
<dbReference type="NCBIfam" id="TIGR02283">
    <property type="entry name" value="MltB_2"/>
    <property type="match status" value="1"/>
</dbReference>
<feature type="domain" description="Peptidoglycan binding-like" evidence="1">
    <location>
        <begin position="382"/>
        <end position="438"/>
    </location>
</feature>
<evidence type="ECO:0000259" key="2">
    <source>
        <dbReference type="Pfam" id="PF13406"/>
    </source>
</evidence>
<dbReference type="KEGG" id="shp:Sput200_2342"/>
<dbReference type="AlphaFoldDB" id="E6XPN4"/>
<dbReference type="Gene3D" id="1.10.8.350">
    <property type="entry name" value="Bacterial muramidase"/>
    <property type="match status" value="1"/>
</dbReference>
<dbReference type="SUPFAM" id="SSF53955">
    <property type="entry name" value="Lysozyme-like"/>
    <property type="match status" value="1"/>
</dbReference>
<feature type="domain" description="Transglycosylase SLT" evidence="2">
    <location>
        <begin position="72"/>
        <end position="363"/>
    </location>
</feature>
<dbReference type="InterPro" id="IPR023346">
    <property type="entry name" value="Lysozyme-like_dom_sf"/>
</dbReference>
<dbReference type="SUPFAM" id="SSF47090">
    <property type="entry name" value="PGBD-like"/>
    <property type="match status" value="1"/>
</dbReference>
<dbReference type="InterPro" id="IPR031304">
    <property type="entry name" value="SLT_2"/>
</dbReference>
<protein>
    <submittedName>
        <fullName evidence="3">Lytic murein transglycosylase</fullName>
    </submittedName>
</protein>
<dbReference type="PATRIC" id="fig|399804.5.peg.2427"/>
<dbReference type="InterPro" id="IPR036366">
    <property type="entry name" value="PGBDSf"/>
</dbReference>
<dbReference type="HOGENOM" id="CLU_035402_0_2_6"/>
<dbReference type="EMBL" id="CP002457">
    <property type="protein sequence ID" value="ADV54789.1"/>
    <property type="molecule type" value="Genomic_DNA"/>
</dbReference>
<dbReference type="PANTHER" id="PTHR30163">
    <property type="entry name" value="MEMBRANE-BOUND LYTIC MUREIN TRANSGLYCOSYLASE B"/>
    <property type="match status" value="1"/>
</dbReference>
<dbReference type="InterPro" id="IPR011970">
    <property type="entry name" value="MltB_2"/>
</dbReference>
<evidence type="ECO:0000259" key="1">
    <source>
        <dbReference type="Pfam" id="PF01471"/>
    </source>
</evidence>
<dbReference type="GO" id="GO:0008933">
    <property type="term" value="F:peptidoglycan lytic transglycosylase activity"/>
    <property type="evidence" value="ECO:0007669"/>
    <property type="project" value="TreeGrafter"/>
</dbReference>
<dbReference type="InterPro" id="IPR043426">
    <property type="entry name" value="MltB-like"/>
</dbReference>
<dbReference type="GO" id="GO:0009253">
    <property type="term" value="P:peptidoglycan catabolic process"/>
    <property type="evidence" value="ECO:0007669"/>
    <property type="project" value="TreeGrafter"/>
</dbReference>
<dbReference type="Pfam" id="PF13406">
    <property type="entry name" value="SLT_2"/>
    <property type="match status" value="1"/>
</dbReference>
<dbReference type="Gene3D" id="1.10.101.10">
    <property type="entry name" value="PGBD-like superfamily/PGBD"/>
    <property type="match status" value="1"/>
</dbReference>
<dbReference type="CDD" id="cd13399">
    <property type="entry name" value="Slt35-like"/>
    <property type="match status" value="1"/>
</dbReference>
<evidence type="ECO:0000313" key="3">
    <source>
        <dbReference type="EMBL" id="ADV54789.1"/>
    </source>
</evidence>
<gene>
    <name evidence="3" type="ordered locus">Sput200_2342</name>
</gene>